<feature type="compositionally biased region" description="Basic and acidic residues" evidence="1">
    <location>
        <begin position="509"/>
        <end position="519"/>
    </location>
</feature>
<dbReference type="EMBL" id="CP002017">
    <property type="protein sequence ID" value="ADG05775.1"/>
    <property type="molecule type" value="Genomic_DNA"/>
</dbReference>
<protein>
    <submittedName>
        <fullName evidence="2">Uncharacterized protein</fullName>
    </submittedName>
</protein>
<feature type="compositionally biased region" description="Pro residues" evidence="1">
    <location>
        <begin position="204"/>
        <end position="227"/>
    </location>
</feature>
<dbReference type="Proteomes" id="UP000002368">
    <property type="component" value="Chromosome"/>
</dbReference>
<dbReference type="HOGENOM" id="CLU_417260_0_0_9"/>
<feature type="compositionally biased region" description="Polar residues" evidence="1">
    <location>
        <begin position="520"/>
        <end position="532"/>
    </location>
</feature>
<proteinExistence type="predicted"/>
<feature type="compositionally biased region" description="Low complexity" evidence="1">
    <location>
        <begin position="595"/>
        <end position="643"/>
    </location>
</feature>
<evidence type="ECO:0000256" key="1">
    <source>
        <dbReference type="SAM" id="MobiDB-lite"/>
    </source>
</evidence>
<reference evidence="2 3" key="1">
    <citation type="journal article" date="2011" name="Stand. Genomic Sci.">
        <title>Complete genome sequence of the thermophilic, hydrogen-oxidizing Bacillus tusciae type strain (T2) and reclassification in the new genus, Kyrpidia gen. nov. as Kyrpidia tusciae comb. nov. and emendation of the family Alicyclobacillaceae da Costa and Rainey, 2010.</title>
        <authorList>
            <person name="Klenk H.P."/>
            <person name="Lapidus A."/>
            <person name="Chertkov O."/>
            <person name="Copeland A."/>
            <person name="Del Rio T.G."/>
            <person name="Nolan M."/>
            <person name="Lucas S."/>
            <person name="Chen F."/>
            <person name="Tice H."/>
            <person name="Cheng J.F."/>
            <person name="Han C."/>
            <person name="Bruce D."/>
            <person name="Goodwin L."/>
            <person name="Pitluck S."/>
            <person name="Pati A."/>
            <person name="Ivanova N."/>
            <person name="Mavromatis K."/>
            <person name="Daum C."/>
            <person name="Chen A."/>
            <person name="Palaniappan K."/>
            <person name="Chang Y.J."/>
            <person name="Land M."/>
            <person name="Hauser L."/>
            <person name="Jeffries C.D."/>
            <person name="Detter J.C."/>
            <person name="Rohde M."/>
            <person name="Abt B."/>
            <person name="Pukall R."/>
            <person name="Goker M."/>
            <person name="Bristow J."/>
            <person name="Markowitz V."/>
            <person name="Hugenholtz P."/>
            <person name="Eisen J.A."/>
        </authorList>
    </citation>
    <scope>NUCLEOTIDE SEQUENCE [LARGE SCALE GENOMIC DNA]</scope>
    <source>
        <strain evidence="2 3">DSM 2912</strain>
    </source>
</reference>
<gene>
    <name evidence="2" type="ordered locus">Btus_1037</name>
</gene>
<accession>D5WWS4</accession>
<dbReference type="AlphaFoldDB" id="D5WWS4"/>
<sequence>MRGWQWVMGAGVLGIGVVLCPWPTSPGNPQTVGEMISLLVTRQRPDVSTAASAKSPAVLAAAVPVFQSGAPWAPFSPGQPSWLIGRGADGVQGENASGLAGGLGALGWLGRPEGGTSSVMFIGTLRTFGYSGSDFVYNPRLEFRGTAAPSLSASKGTPASLPAESGASGENARSGDAGGPAYHATTNPWPFPRSSGGSHRSSVPAPPAPPRPSVPEQPKPAQPPVPTVPDGNVNPPKSVPISEPPTVINPPVAVITPPVLPGLPALPKLPVLPDLPTLPGIPEIGKPESGGKTGPGVPRLEPGALIDSLFGQVFGALVPEKNAELFPMLPFDSTTQSPAGVPGQKAETPIPGGLLSRPEQFQVPAPGDGANRSPVSPVGDVRQWTKEILTGLSNGFGKNSGLVQQPGPSGQAKNGVQGADAGQSYDRQAAPSIDRTSPPGQGYESAIKGFAVPVASAQQQKSSWRDSWLGTFDMPKNVINPDASASKVSGDKPQSPWGPPSLFGSGREWMGRAEARRDQGNGSSEPSQNPASWGTAGSWRSASSVAQAPGASVGNTSKDRVGVSPGYTGQVHSENRSAPASVGADSSAVRGTSGGSPAASSSASPQSSADAHPSSGGTSASSSSSTASASSASSQSGGLGGTISHLLSSLAKSLSLH</sequence>
<evidence type="ECO:0000313" key="3">
    <source>
        <dbReference type="Proteomes" id="UP000002368"/>
    </source>
</evidence>
<dbReference type="STRING" id="562970.Btus_1037"/>
<dbReference type="KEGG" id="bts:Btus_1037"/>
<feature type="region of interest" description="Disordered" evidence="1">
    <location>
        <begin position="149"/>
        <end position="245"/>
    </location>
</feature>
<organism evidence="2 3">
    <name type="scientific">Kyrpidia tusciae (strain DSM 2912 / NBRC 15312 / T2)</name>
    <name type="common">Bacillus tusciae</name>
    <dbReference type="NCBI Taxonomy" id="562970"/>
    <lineage>
        <taxon>Bacteria</taxon>
        <taxon>Bacillati</taxon>
        <taxon>Bacillota</taxon>
        <taxon>Bacilli</taxon>
        <taxon>Bacillales</taxon>
        <taxon>Alicyclobacillaceae</taxon>
        <taxon>Kyrpidia</taxon>
    </lineage>
</organism>
<evidence type="ECO:0000313" key="2">
    <source>
        <dbReference type="EMBL" id="ADG05775.1"/>
    </source>
</evidence>
<name>D5WWS4_KYRT2</name>
<feature type="region of interest" description="Disordered" evidence="1">
    <location>
        <begin position="395"/>
        <end position="643"/>
    </location>
</feature>
<keyword evidence="3" id="KW-1185">Reference proteome</keyword>
<feature type="compositionally biased region" description="Polar residues" evidence="1">
    <location>
        <begin position="395"/>
        <end position="414"/>
    </location>
</feature>